<proteinExistence type="predicted"/>
<dbReference type="SUPFAM" id="SSF53474">
    <property type="entry name" value="alpha/beta-Hydrolases"/>
    <property type="match status" value="1"/>
</dbReference>
<dbReference type="Proteomes" id="UP001319080">
    <property type="component" value="Unassembled WGS sequence"/>
</dbReference>
<evidence type="ECO:0000259" key="2">
    <source>
        <dbReference type="Pfam" id="PF00561"/>
    </source>
</evidence>
<reference evidence="3 4" key="1">
    <citation type="submission" date="2021-05" db="EMBL/GenBank/DDBJ databases">
        <title>A Polyphasic approach of four new species of the genus Ohtaekwangia: Ohtaekwangia histidinii sp. nov., Ohtaekwangia cretensis sp. nov., Ohtaekwangia indiensis sp. nov., Ohtaekwangia reichenbachii sp. nov. from diverse environment.</title>
        <authorList>
            <person name="Octaviana S."/>
        </authorList>
    </citation>
    <scope>NUCLEOTIDE SEQUENCE [LARGE SCALE GENOMIC DNA]</scope>
    <source>
        <strain evidence="3 4">PWU5</strain>
    </source>
</reference>
<dbReference type="InterPro" id="IPR000073">
    <property type="entry name" value="AB_hydrolase_1"/>
</dbReference>
<sequence>MISRRFIKLTAPVLIIVALYFLGPAPATPVYEPTLPTVPAEATALEQYVAANEAAHTLRPNNEARIVWNDSTHKKTPWAVVYLHGFTASQMEGDPVHKRFANAMGCNLYLARLADHGLDTTEALINMTPDRLWTSAKQALAIGKQLGDKVILVGCSTGSTLALKLAAEFPQDVQALIHLSPNIAINNSAAFLLNNPWGLYIVRAVMGGHYGETPPPIVPPERAQYWYMKYRLEATTQLEELIETTMTPETFEKVHQPSLTLYYYKNEAEQDQEVKVSAMLEMNAQLATPDNLKEAIAIPEAGAHVIASGLRSKAVDKVLDIMVDFAHEKLNMPTK</sequence>
<dbReference type="Pfam" id="PF00561">
    <property type="entry name" value="Abhydrolase_1"/>
    <property type="match status" value="1"/>
</dbReference>
<evidence type="ECO:0000313" key="4">
    <source>
        <dbReference type="Proteomes" id="UP001319080"/>
    </source>
</evidence>
<dbReference type="EMBL" id="JAHESE010000024">
    <property type="protein sequence ID" value="MBT1710660.1"/>
    <property type="molecule type" value="Genomic_DNA"/>
</dbReference>
<dbReference type="GO" id="GO:0016787">
    <property type="term" value="F:hydrolase activity"/>
    <property type="evidence" value="ECO:0007669"/>
    <property type="project" value="UniProtKB-KW"/>
</dbReference>
<protein>
    <submittedName>
        <fullName evidence="3">Alpha/beta fold hydrolase</fullName>
    </submittedName>
</protein>
<dbReference type="InterPro" id="IPR050266">
    <property type="entry name" value="AB_hydrolase_sf"/>
</dbReference>
<organism evidence="3 4">
    <name type="scientific">Dawidia cretensis</name>
    <dbReference type="NCBI Taxonomy" id="2782350"/>
    <lineage>
        <taxon>Bacteria</taxon>
        <taxon>Pseudomonadati</taxon>
        <taxon>Bacteroidota</taxon>
        <taxon>Cytophagia</taxon>
        <taxon>Cytophagales</taxon>
        <taxon>Chryseotaleaceae</taxon>
        <taxon>Dawidia</taxon>
    </lineage>
</organism>
<dbReference type="RefSeq" id="WP_254086235.1">
    <property type="nucleotide sequence ID" value="NZ_JAHESE010000024.1"/>
</dbReference>
<feature type="domain" description="AB hydrolase-1" evidence="2">
    <location>
        <begin position="131"/>
        <end position="194"/>
    </location>
</feature>
<gene>
    <name evidence="3" type="ORF">KK062_20635</name>
</gene>
<name>A0AAP2DZY9_9BACT</name>
<dbReference type="PANTHER" id="PTHR43798">
    <property type="entry name" value="MONOACYLGLYCEROL LIPASE"/>
    <property type="match status" value="1"/>
</dbReference>
<evidence type="ECO:0000313" key="3">
    <source>
        <dbReference type="EMBL" id="MBT1710660.1"/>
    </source>
</evidence>
<dbReference type="InterPro" id="IPR029058">
    <property type="entry name" value="AB_hydrolase_fold"/>
</dbReference>
<dbReference type="Gene3D" id="3.40.50.1820">
    <property type="entry name" value="alpha/beta hydrolase"/>
    <property type="match status" value="1"/>
</dbReference>
<accession>A0AAP2DZY9</accession>
<evidence type="ECO:0000256" key="1">
    <source>
        <dbReference type="ARBA" id="ARBA00022801"/>
    </source>
</evidence>
<comment type="caution">
    <text evidence="3">The sequence shown here is derived from an EMBL/GenBank/DDBJ whole genome shotgun (WGS) entry which is preliminary data.</text>
</comment>
<dbReference type="AlphaFoldDB" id="A0AAP2DZY9"/>
<keyword evidence="1 3" id="KW-0378">Hydrolase</keyword>
<dbReference type="PANTHER" id="PTHR43798:SF31">
    <property type="entry name" value="AB HYDROLASE SUPERFAMILY PROTEIN YCLE"/>
    <property type="match status" value="1"/>
</dbReference>
<dbReference type="GO" id="GO:0016020">
    <property type="term" value="C:membrane"/>
    <property type="evidence" value="ECO:0007669"/>
    <property type="project" value="TreeGrafter"/>
</dbReference>
<keyword evidence="4" id="KW-1185">Reference proteome</keyword>